<dbReference type="AlphaFoldDB" id="A0A0C9ZGK9"/>
<dbReference type="STRING" id="930992.A0A0C9ZGK9"/>
<evidence type="ECO:0000313" key="1">
    <source>
        <dbReference type="EMBL" id="KIK36505.1"/>
    </source>
</evidence>
<organism evidence="1 2">
    <name type="scientific">Suillus luteus UH-Slu-Lm8-n1</name>
    <dbReference type="NCBI Taxonomy" id="930992"/>
    <lineage>
        <taxon>Eukaryota</taxon>
        <taxon>Fungi</taxon>
        <taxon>Dikarya</taxon>
        <taxon>Basidiomycota</taxon>
        <taxon>Agaricomycotina</taxon>
        <taxon>Agaricomycetes</taxon>
        <taxon>Agaricomycetidae</taxon>
        <taxon>Boletales</taxon>
        <taxon>Suillineae</taxon>
        <taxon>Suillaceae</taxon>
        <taxon>Suillus</taxon>
    </lineage>
</organism>
<dbReference type="InParanoid" id="A0A0C9ZGK9"/>
<dbReference type="Proteomes" id="UP000054485">
    <property type="component" value="Unassembled WGS sequence"/>
</dbReference>
<sequence>MEHTINLAAGHFLMAVSPTSREEECENDDDNDEEFGVGDSIGKALALVKQIRASPQARAFFAQSCKQADIPVLELMQWVRTRWASMHNFIARML</sequence>
<protein>
    <submittedName>
        <fullName evidence="1">Uncharacterized protein</fullName>
    </submittedName>
</protein>
<dbReference type="HOGENOM" id="CLU_147537_0_0_1"/>
<gene>
    <name evidence="1" type="ORF">CY34DRAFT_60993</name>
</gene>
<keyword evidence="2" id="KW-1185">Reference proteome</keyword>
<reference evidence="1 2" key="1">
    <citation type="submission" date="2014-04" db="EMBL/GenBank/DDBJ databases">
        <authorList>
            <consortium name="DOE Joint Genome Institute"/>
            <person name="Kuo A."/>
            <person name="Ruytinx J."/>
            <person name="Rineau F."/>
            <person name="Colpaert J."/>
            <person name="Kohler A."/>
            <person name="Nagy L.G."/>
            <person name="Floudas D."/>
            <person name="Copeland A."/>
            <person name="Barry K.W."/>
            <person name="Cichocki N."/>
            <person name="Veneault-Fourrey C."/>
            <person name="LaButti K."/>
            <person name="Lindquist E.A."/>
            <person name="Lipzen A."/>
            <person name="Lundell T."/>
            <person name="Morin E."/>
            <person name="Murat C."/>
            <person name="Sun H."/>
            <person name="Tunlid A."/>
            <person name="Henrissat B."/>
            <person name="Grigoriev I.V."/>
            <person name="Hibbett D.S."/>
            <person name="Martin F."/>
            <person name="Nordberg H.P."/>
            <person name="Cantor M.N."/>
            <person name="Hua S.X."/>
        </authorList>
    </citation>
    <scope>NUCLEOTIDE SEQUENCE [LARGE SCALE GENOMIC DNA]</scope>
    <source>
        <strain evidence="1 2">UH-Slu-Lm8-n1</strain>
    </source>
</reference>
<evidence type="ECO:0000313" key="2">
    <source>
        <dbReference type="Proteomes" id="UP000054485"/>
    </source>
</evidence>
<feature type="non-terminal residue" evidence="1">
    <location>
        <position position="94"/>
    </location>
</feature>
<reference evidence="2" key="2">
    <citation type="submission" date="2015-01" db="EMBL/GenBank/DDBJ databases">
        <title>Evolutionary Origins and Diversification of the Mycorrhizal Mutualists.</title>
        <authorList>
            <consortium name="DOE Joint Genome Institute"/>
            <consortium name="Mycorrhizal Genomics Consortium"/>
            <person name="Kohler A."/>
            <person name="Kuo A."/>
            <person name="Nagy L.G."/>
            <person name="Floudas D."/>
            <person name="Copeland A."/>
            <person name="Barry K.W."/>
            <person name="Cichocki N."/>
            <person name="Veneault-Fourrey C."/>
            <person name="LaButti K."/>
            <person name="Lindquist E.A."/>
            <person name="Lipzen A."/>
            <person name="Lundell T."/>
            <person name="Morin E."/>
            <person name="Murat C."/>
            <person name="Riley R."/>
            <person name="Ohm R."/>
            <person name="Sun H."/>
            <person name="Tunlid A."/>
            <person name="Henrissat B."/>
            <person name="Grigoriev I.V."/>
            <person name="Hibbett D.S."/>
            <person name="Martin F."/>
        </authorList>
    </citation>
    <scope>NUCLEOTIDE SEQUENCE [LARGE SCALE GENOMIC DNA]</scope>
    <source>
        <strain evidence="2">UH-Slu-Lm8-n1</strain>
    </source>
</reference>
<dbReference type="OrthoDB" id="2672170at2759"/>
<dbReference type="EMBL" id="KN835523">
    <property type="protein sequence ID" value="KIK36505.1"/>
    <property type="molecule type" value="Genomic_DNA"/>
</dbReference>
<name>A0A0C9ZGK9_9AGAM</name>
<accession>A0A0C9ZGK9</accession>
<proteinExistence type="predicted"/>